<protein>
    <submittedName>
        <fullName evidence="4">Acyl carrier protein</fullName>
    </submittedName>
</protein>
<name>A0A1N7JMU2_9CORY</name>
<dbReference type="PROSITE" id="PS50075">
    <property type="entry name" value="CARRIER"/>
    <property type="match status" value="1"/>
</dbReference>
<dbReference type="SMART" id="SM00823">
    <property type="entry name" value="PKS_PP"/>
    <property type="match status" value="1"/>
</dbReference>
<dbReference type="GO" id="GO:0031177">
    <property type="term" value="F:phosphopantetheine binding"/>
    <property type="evidence" value="ECO:0007669"/>
    <property type="project" value="InterPro"/>
</dbReference>
<keyword evidence="5" id="KW-1185">Reference proteome</keyword>
<dbReference type="AlphaFoldDB" id="A0A1N7JMU2"/>
<keyword evidence="2" id="KW-0597">Phosphoprotein</keyword>
<evidence type="ECO:0000259" key="3">
    <source>
        <dbReference type="PROSITE" id="PS50075"/>
    </source>
</evidence>
<evidence type="ECO:0000256" key="1">
    <source>
        <dbReference type="ARBA" id="ARBA00022450"/>
    </source>
</evidence>
<reference evidence="5" key="1">
    <citation type="submission" date="2017-01" db="EMBL/GenBank/DDBJ databases">
        <authorList>
            <person name="Varghese N."/>
            <person name="Submissions S."/>
        </authorList>
    </citation>
    <scope>NUCLEOTIDE SEQUENCE [LARGE SCALE GENOMIC DNA]</scope>
    <source>
        <strain evidence="5">DSM 44531</strain>
    </source>
</reference>
<keyword evidence="1" id="KW-0596">Phosphopantetheine</keyword>
<sequence length="119" mass="12595">MGRMELSQRLDLAKLGLDPDLVPEDTDNDDKAVAAEGSTMAQLASLFAKVGAVEDAEAVSAEDTFDSLGVDSLTRIELAVRAEEHFGVRVDADTLDPASTVGEMAAFFSDNTANTDSTR</sequence>
<organism evidence="4 5">
    <name type="scientific">Corynebacterium appendicis CIP 107643</name>
    <dbReference type="NCBI Taxonomy" id="1161099"/>
    <lineage>
        <taxon>Bacteria</taxon>
        <taxon>Bacillati</taxon>
        <taxon>Actinomycetota</taxon>
        <taxon>Actinomycetes</taxon>
        <taxon>Mycobacteriales</taxon>
        <taxon>Corynebacteriaceae</taxon>
        <taxon>Corynebacterium</taxon>
    </lineage>
</organism>
<dbReference type="Proteomes" id="UP000186292">
    <property type="component" value="Unassembled WGS sequence"/>
</dbReference>
<dbReference type="Gene3D" id="1.10.1200.10">
    <property type="entry name" value="ACP-like"/>
    <property type="match status" value="1"/>
</dbReference>
<dbReference type="STRING" id="1161099.SAMN05444817_10994"/>
<evidence type="ECO:0000313" key="4">
    <source>
        <dbReference type="EMBL" id="SIS50581.1"/>
    </source>
</evidence>
<evidence type="ECO:0000313" key="5">
    <source>
        <dbReference type="Proteomes" id="UP000186292"/>
    </source>
</evidence>
<dbReference type="EMBL" id="FTOF01000009">
    <property type="protein sequence ID" value="SIS50581.1"/>
    <property type="molecule type" value="Genomic_DNA"/>
</dbReference>
<accession>A0A1N7JMU2</accession>
<dbReference type="SUPFAM" id="SSF47336">
    <property type="entry name" value="ACP-like"/>
    <property type="match status" value="1"/>
</dbReference>
<dbReference type="InterPro" id="IPR009081">
    <property type="entry name" value="PP-bd_ACP"/>
</dbReference>
<dbReference type="InterPro" id="IPR036736">
    <property type="entry name" value="ACP-like_sf"/>
</dbReference>
<dbReference type="InterPro" id="IPR020806">
    <property type="entry name" value="PKS_PP-bd"/>
</dbReference>
<gene>
    <name evidence="4" type="ORF">SAMN05444817_10994</name>
</gene>
<feature type="domain" description="Carrier" evidence="3">
    <location>
        <begin position="34"/>
        <end position="112"/>
    </location>
</feature>
<evidence type="ECO:0000256" key="2">
    <source>
        <dbReference type="ARBA" id="ARBA00022553"/>
    </source>
</evidence>
<dbReference type="Pfam" id="PF00550">
    <property type="entry name" value="PP-binding"/>
    <property type="match status" value="1"/>
</dbReference>
<proteinExistence type="predicted"/>